<name>A0ABV6GBU0_9BACI</name>
<accession>A0ABV6GBU0</accession>
<protein>
    <submittedName>
        <fullName evidence="1">Uncharacterized protein</fullName>
    </submittedName>
</protein>
<dbReference type="RefSeq" id="WP_378931856.1">
    <property type="nucleotide sequence ID" value="NZ_JBHLVO010000003.1"/>
</dbReference>
<evidence type="ECO:0000313" key="1">
    <source>
        <dbReference type="EMBL" id="MFC0271136.1"/>
    </source>
</evidence>
<evidence type="ECO:0000313" key="2">
    <source>
        <dbReference type="Proteomes" id="UP001589854"/>
    </source>
</evidence>
<dbReference type="EMBL" id="JBHLVO010000003">
    <property type="protein sequence ID" value="MFC0271136.1"/>
    <property type="molecule type" value="Genomic_DNA"/>
</dbReference>
<reference evidence="1 2" key="1">
    <citation type="submission" date="2024-09" db="EMBL/GenBank/DDBJ databases">
        <authorList>
            <person name="Sun Q."/>
            <person name="Mori K."/>
        </authorList>
    </citation>
    <scope>NUCLEOTIDE SEQUENCE [LARGE SCALE GENOMIC DNA]</scope>
    <source>
        <strain evidence="1 2">CCM 7228</strain>
    </source>
</reference>
<proteinExistence type="predicted"/>
<organism evidence="1 2">
    <name type="scientific">Metabacillus herbersteinensis</name>
    <dbReference type="NCBI Taxonomy" id="283816"/>
    <lineage>
        <taxon>Bacteria</taxon>
        <taxon>Bacillati</taxon>
        <taxon>Bacillota</taxon>
        <taxon>Bacilli</taxon>
        <taxon>Bacillales</taxon>
        <taxon>Bacillaceae</taxon>
        <taxon>Metabacillus</taxon>
    </lineage>
</organism>
<sequence>MNLQVITHSGQDKLIEVVEYDPVILNDQINNNEINTILIGNEIFSRIDIKYVGPAQITETL</sequence>
<dbReference type="Proteomes" id="UP001589854">
    <property type="component" value="Unassembled WGS sequence"/>
</dbReference>
<gene>
    <name evidence="1" type="ORF">ACFFIX_06680</name>
</gene>
<keyword evidence="2" id="KW-1185">Reference proteome</keyword>
<comment type="caution">
    <text evidence="1">The sequence shown here is derived from an EMBL/GenBank/DDBJ whole genome shotgun (WGS) entry which is preliminary data.</text>
</comment>